<evidence type="ECO:0000313" key="4">
    <source>
        <dbReference type="EMBL" id="KNC53197.1"/>
    </source>
</evidence>
<dbReference type="GO" id="GO:0034553">
    <property type="term" value="P:mitochondrial respiratory chain complex II assembly"/>
    <property type="evidence" value="ECO:0007669"/>
    <property type="project" value="TreeGrafter"/>
</dbReference>
<dbReference type="OrthoDB" id="201362at2759"/>
<dbReference type="PANTHER" id="PTHR28524">
    <property type="entry name" value="SUCCINATE DEHYDROGENASE ASSEMBLY FACTOR 4, MITOCHONDRIAL"/>
    <property type="match status" value="1"/>
</dbReference>
<keyword evidence="5" id="KW-1185">Reference proteome</keyword>
<gene>
    <name evidence="4" type="ORF">AMSG_09280</name>
</gene>
<organism evidence="4 5">
    <name type="scientific">Thecamonas trahens ATCC 50062</name>
    <dbReference type="NCBI Taxonomy" id="461836"/>
    <lineage>
        <taxon>Eukaryota</taxon>
        <taxon>Apusozoa</taxon>
        <taxon>Apusomonadida</taxon>
        <taxon>Apusomonadidae</taxon>
        <taxon>Thecamonas</taxon>
    </lineage>
</organism>
<name>A0A0L0DLL2_THETB</name>
<dbReference type="GO" id="GO:0005739">
    <property type="term" value="C:mitochondrion"/>
    <property type="evidence" value="ECO:0007669"/>
    <property type="project" value="TreeGrafter"/>
</dbReference>
<dbReference type="Pfam" id="PF07896">
    <property type="entry name" value="DUF1674"/>
    <property type="match status" value="1"/>
</dbReference>
<proteinExistence type="inferred from homology"/>
<dbReference type="EMBL" id="GL349479">
    <property type="protein sequence ID" value="KNC53197.1"/>
    <property type="molecule type" value="Genomic_DNA"/>
</dbReference>
<dbReference type="RefSeq" id="XP_013754667.1">
    <property type="nucleotide sequence ID" value="XM_013899213.1"/>
</dbReference>
<reference evidence="4 5" key="1">
    <citation type="submission" date="2010-05" db="EMBL/GenBank/DDBJ databases">
        <title>The Genome Sequence of Thecamonas trahens ATCC 50062.</title>
        <authorList>
            <consortium name="The Broad Institute Genome Sequencing Platform"/>
            <person name="Russ C."/>
            <person name="Cuomo C."/>
            <person name="Shea T."/>
            <person name="Young S.K."/>
            <person name="Zeng Q."/>
            <person name="Koehrsen M."/>
            <person name="Haas B."/>
            <person name="Borodovsky M."/>
            <person name="Guigo R."/>
            <person name="Alvarado L."/>
            <person name="Berlin A."/>
            <person name="Bochicchio J."/>
            <person name="Borenstein D."/>
            <person name="Chapman S."/>
            <person name="Chen Z."/>
            <person name="Freedman E."/>
            <person name="Gellesch M."/>
            <person name="Goldberg J."/>
            <person name="Griggs A."/>
            <person name="Gujja S."/>
            <person name="Heilman E."/>
            <person name="Heiman D."/>
            <person name="Hepburn T."/>
            <person name="Howarth C."/>
            <person name="Jen D."/>
            <person name="Larson L."/>
            <person name="Mehta T."/>
            <person name="Park D."/>
            <person name="Pearson M."/>
            <person name="Roberts A."/>
            <person name="Saif S."/>
            <person name="Shenoy N."/>
            <person name="Sisk P."/>
            <person name="Stolte C."/>
            <person name="Sykes S."/>
            <person name="Thomson T."/>
            <person name="Walk T."/>
            <person name="White J."/>
            <person name="Yandava C."/>
            <person name="Burger G."/>
            <person name="Gray M.W."/>
            <person name="Holland P.W.H."/>
            <person name="King N."/>
            <person name="Lang F.B.F."/>
            <person name="Roger A.J."/>
            <person name="Ruiz-Trillo I."/>
            <person name="Lander E."/>
            <person name="Nusbaum C."/>
        </authorList>
    </citation>
    <scope>NUCLEOTIDE SEQUENCE [LARGE SCALE GENOMIC DNA]</scope>
    <source>
        <strain evidence="4 5">ATCC 50062</strain>
    </source>
</reference>
<accession>A0A0L0DLL2</accession>
<evidence type="ECO:0000313" key="5">
    <source>
        <dbReference type="Proteomes" id="UP000054408"/>
    </source>
</evidence>
<sequence length="147" mass="16065">MLRAALLARVTRVTSAAMPFSNRSLTLSAARADDDDHAPVDSLDDASAFLDDDDDDVEDWADETPPPPLYSSSHAAPGESRSQVNTETGEVGGPAGPEPTRFNDWSFKGRETLWNLRSVEVCAVGGAHLSPLRRKRRCDEREPETSR</sequence>
<feature type="compositionally biased region" description="Acidic residues" evidence="3">
    <location>
        <begin position="50"/>
        <end position="62"/>
    </location>
</feature>
<evidence type="ECO:0000256" key="2">
    <source>
        <dbReference type="ARBA" id="ARBA00022170"/>
    </source>
</evidence>
<feature type="region of interest" description="Disordered" evidence="3">
    <location>
        <begin position="31"/>
        <end position="104"/>
    </location>
</feature>
<evidence type="ECO:0000256" key="3">
    <source>
        <dbReference type="SAM" id="MobiDB-lite"/>
    </source>
</evidence>
<dbReference type="InterPro" id="IPR012875">
    <property type="entry name" value="SDHF4"/>
</dbReference>
<dbReference type="AlphaFoldDB" id="A0A0L0DLL2"/>
<dbReference type="GeneID" id="25567774"/>
<dbReference type="Proteomes" id="UP000054408">
    <property type="component" value="Unassembled WGS sequence"/>
</dbReference>
<comment type="similarity">
    <text evidence="1">Belongs to the SDHAF4 family.</text>
</comment>
<feature type="compositionally biased region" description="Polar residues" evidence="3">
    <location>
        <begin position="70"/>
        <end position="88"/>
    </location>
</feature>
<protein>
    <recommendedName>
        <fullName evidence="2">Succinate dehydrogenase assembly factor 4, mitochondrial</fullName>
    </recommendedName>
</protein>
<evidence type="ECO:0000256" key="1">
    <source>
        <dbReference type="ARBA" id="ARBA00005701"/>
    </source>
</evidence>
<dbReference type="PANTHER" id="PTHR28524:SF3">
    <property type="entry name" value="SUCCINATE DEHYDROGENASE ASSEMBLY FACTOR 4, MITOCHONDRIAL"/>
    <property type="match status" value="1"/>
</dbReference>